<protein>
    <recommendedName>
        <fullName evidence="1">cAMP-dependent protein kinase</fullName>
        <ecNumber evidence="1">2.7.11.11</ecNumber>
    </recommendedName>
</protein>
<keyword evidence="3" id="KW-0808">Transferase</keyword>
<feature type="region of interest" description="Disordered" evidence="9">
    <location>
        <begin position="1"/>
        <end position="60"/>
    </location>
</feature>
<sequence length="462" mass="52485">MPAIRTSPAAKSKAGRIPVPVPERPNPSKGERNAQASSSKPNQNSTPITESTASKMQDKGEATHSYFTIPAKLLGEPFQKGYEVDSDATREFSHVDLAGLTLKPPVSRHPQALKLENLECLKTLRISDDGQILILLVSTKGYPQPENNGHLFALKVTPRKLYRTEALYFHNPDYVLDDLERKALIEQHLAGKEGEREVLAFLPWQPWTVNLIQALHDSRSLYMVLEYIPGCSLRSFIRKSPEPLGTALANFYFANLVCALDSLHRAGVSHCNLKTENVLIGPDGYICLTGFDKAVILKYPKVQYSWKETDPTVYTSPEFGPDAPDDIRGRYPRAMDWWACGCILYEMITGRQIEFYDFAPNNIKWPTDMMIGKQLRDLVTKLLDRDPERRLGRNVDDIKRHPWLSKVNWEGMYRREFLPPYFPPDATNEESHYPLPERAEVPGLTFAEVPEISLYLTSQRRA</sequence>
<evidence type="ECO:0000256" key="5">
    <source>
        <dbReference type="ARBA" id="ARBA00022777"/>
    </source>
</evidence>
<proteinExistence type="predicted"/>
<dbReference type="Pfam" id="PF00069">
    <property type="entry name" value="Pkinase"/>
    <property type="match status" value="1"/>
</dbReference>
<keyword evidence="5" id="KW-0418">Kinase</keyword>
<feature type="compositionally biased region" description="Polar residues" evidence="9">
    <location>
        <begin position="34"/>
        <end position="55"/>
    </location>
</feature>
<dbReference type="SUPFAM" id="SSF56112">
    <property type="entry name" value="Protein kinase-like (PK-like)"/>
    <property type="match status" value="1"/>
</dbReference>
<dbReference type="EMBL" id="JAACJL010000044">
    <property type="protein sequence ID" value="KAF4615098.1"/>
    <property type="molecule type" value="Genomic_DNA"/>
</dbReference>
<keyword evidence="2" id="KW-0723">Serine/threonine-protein kinase</keyword>
<dbReference type="GO" id="GO:0004691">
    <property type="term" value="F:cAMP-dependent protein kinase activity"/>
    <property type="evidence" value="ECO:0007669"/>
    <property type="project" value="UniProtKB-EC"/>
</dbReference>
<evidence type="ECO:0000256" key="2">
    <source>
        <dbReference type="ARBA" id="ARBA00022527"/>
    </source>
</evidence>
<reference evidence="11 12" key="1">
    <citation type="submission" date="2019-12" db="EMBL/GenBank/DDBJ databases">
        <authorList>
            <person name="Floudas D."/>
            <person name="Bentzer J."/>
            <person name="Ahren D."/>
            <person name="Johansson T."/>
            <person name="Persson P."/>
            <person name="Tunlid A."/>
        </authorList>
    </citation>
    <scope>NUCLEOTIDE SEQUENCE [LARGE SCALE GENOMIC DNA]</scope>
    <source>
        <strain evidence="11 12">CBS 102.39</strain>
    </source>
</reference>
<evidence type="ECO:0000256" key="1">
    <source>
        <dbReference type="ARBA" id="ARBA00012444"/>
    </source>
</evidence>
<evidence type="ECO:0000313" key="12">
    <source>
        <dbReference type="Proteomes" id="UP000521872"/>
    </source>
</evidence>
<evidence type="ECO:0000259" key="10">
    <source>
        <dbReference type="PROSITE" id="PS50011"/>
    </source>
</evidence>
<dbReference type="Gene3D" id="3.30.200.20">
    <property type="entry name" value="Phosphorylase Kinase, domain 1"/>
    <property type="match status" value="1"/>
</dbReference>
<keyword evidence="4" id="KW-0547">Nucleotide-binding</keyword>
<evidence type="ECO:0000256" key="7">
    <source>
        <dbReference type="ARBA" id="ARBA00047292"/>
    </source>
</evidence>
<evidence type="ECO:0000256" key="6">
    <source>
        <dbReference type="ARBA" id="ARBA00022840"/>
    </source>
</evidence>
<dbReference type="Proteomes" id="UP000521872">
    <property type="component" value="Unassembled WGS sequence"/>
</dbReference>
<evidence type="ECO:0000313" key="11">
    <source>
        <dbReference type="EMBL" id="KAF4615098.1"/>
    </source>
</evidence>
<evidence type="ECO:0000256" key="8">
    <source>
        <dbReference type="ARBA" id="ARBA00047454"/>
    </source>
</evidence>
<keyword evidence="6" id="KW-0067">ATP-binding</keyword>
<dbReference type="PANTHER" id="PTHR24353">
    <property type="entry name" value="CYCLIC NUCLEOTIDE-DEPENDENT PROTEIN KINASE"/>
    <property type="match status" value="1"/>
</dbReference>
<gene>
    <name evidence="11" type="ORF">D9613_003134</name>
</gene>
<dbReference type="GO" id="GO:0005524">
    <property type="term" value="F:ATP binding"/>
    <property type="evidence" value="ECO:0007669"/>
    <property type="project" value="UniProtKB-KW"/>
</dbReference>
<dbReference type="InterPro" id="IPR000719">
    <property type="entry name" value="Prot_kinase_dom"/>
</dbReference>
<keyword evidence="12" id="KW-1185">Reference proteome</keyword>
<evidence type="ECO:0000256" key="4">
    <source>
        <dbReference type="ARBA" id="ARBA00022741"/>
    </source>
</evidence>
<feature type="domain" description="Protein kinase" evidence="10">
    <location>
        <begin position="118"/>
        <end position="404"/>
    </location>
</feature>
<dbReference type="PROSITE" id="PS50011">
    <property type="entry name" value="PROTEIN_KINASE_DOM"/>
    <property type="match status" value="1"/>
</dbReference>
<comment type="catalytic activity">
    <reaction evidence="7">
        <text>L-threonyl-[protein] + ATP = O-phospho-L-threonyl-[protein] + ADP + H(+)</text>
        <dbReference type="Rhea" id="RHEA:46608"/>
        <dbReference type="Rhea" id="RHEA-COMP:11060"/>
        <dbReference type="Rhea" id="RHEA-COMP:11605"/>
        <dbReference type="ChEBI" id="CHEBI:15378"/>
        <dbReference type="ChEBI" id="CHEBI:30013"/>
        <dbReference type="ChEBI" id="CHEBI:30616"/>
        <dbReference type="ChEBI" id="CHEBI:61977"/>
        <dbReference type="ChEBI" id="CHEBI:456216"/>
        <dbReference type="EC" id="2.7.11.11"/>
    </reaction>
</comment>
<dbReference type="PANTHER" id="PTHR24353:SF143">
    <property type="entry name" value="PROTEIN KINASE DOMAIN-CONTAINING PROTEIN"/>
    <property type="match status" value="1"/>
</dbReference>
<comment type="caution">
    <text evidence="11">The sequence shown here is derived from an EMBL/GenBank/DDBJ whole genome shotgun (WGS) entry which is preliminary data.</text>
</comment>
<name>A0A8H4QQ49_9AGAR</name>
<dbReference type="EC" id="2.7.11.11" evidence="1"/>
<dbReference type="GO" id="GO:0005952">
    <property type="term" value="C:cAMP-dependent protein kinase complex"/>
    <property type="evidence" value="ECO:0007669"/>
    <property type="project" value="TreeGrafter"/>
</dbReference>
<dbReference type="AlphaFoldDB" id="A0A8H4QQ49"/>
<accession>A0A8H4QQ49</accession>
<organism evidence="11 12">
    <name type="scientific">Agrocybe pediades</name>
    <dbReference type="NCBI Taxonomy" id="84607"/>
    <lineage>
        <taxon>Eukaryota</taxon>
        <taxon>Fungi</taxon>
        <taxon>Dikarya</taxon>
        <taxon>Basidiomycota</taxon>
        <taxon>Agaricomycotina</taxon>
        <taxon>Agaricomycetes</taxon>
        <taxon>Agaricomycetidae</taxon>
        <taxon>Agaricales</taxon>
        <taxon>Agaricineae</taxon>
        <taxon>Strophariaceae</taxon>
        <taxon>Agrocybe</taxon>
    </lineage>
</organism>
<dbReference type="Gene3D" id="1.10.510.10">
    <property type="entry name" value="Transferase(Phosphotransferase) domain 1"/>
    <property type="match status" value="1"/>
</dbReference>
<dbReference type="SMART" id="SM00220">
    <property type="entry name" value="S_TKc"/>
    <property type="match status" value="1"/>
</dbReference>
<evidence type="ECO:0000256" key="9">
    <source>
        <dbReference type="SAM" id="MobiDB-lite"/>
    </source>
</evidence>
<evidence type="ECO:0000256" key="3">
    <source>
        <dbReference type="ARBA" id="ARBA00022679"/>
    </source>
</evidence>
<dbReference type="InterPro" id="IPR011009">
    <property type="entry name" value="Kinase-like_dom_sf"/>
</dbReference>
<comment type="catalytic activity">
    <reaction evidence="8">
        <text>L-seryl-[protein] + ATP = O-phospho-L-seryl-[protein] + ADP + H(+)</text>
        <dbReference type="Rhea" id="RHEA:17989"/>
        <dbReference type="Rhea" id="RHEA-COMP:9863"/>
        <dbReference type="Rhea" id="RHEA-COMP:11604"/>
        <dbReference type="ChEBI" id="CHEBI:15378"/>
        <dbReference type="ChEBI" id="CHEBI:29999"/>
        <dbReference type="ChEBI" id="CHEBI:30616"/>
        <dbReference type="ChEBI" id="CHEBI:83421"/>
        <dbReference type="ChEBI" id="CHEBI:456216"/>
        <dbReference type="EC" id="2.7.11.11"/>
    </reaction>
</comment>